<dbReference type="Pfam" id="PF05359">
    <property type="entry name" value="DUF748"/>
    <property type="match status" value="1"/>
</dbReference>
<protein>
    <submittedName>
        <fullName evidence="8">Translocation/assembly module TamB domain-containing protein</fullName>
    </submittedName>
</protein>
<evidence type="ECO:0000256" key="4">
    <source>
        <dbReference type="ARBA" id="ARBA00023136"/>
    </source>
</evidence>
<dbReference type="InterPro" id="IPR008023">
    <property type="entry name" value="DUF748"/>
</dbReference>
<evidence type="ECO:0000256" key="6">
    <source>
        <dbReference type="SAM" id="Phobius"/>
    </source>
</evidence>
<proteinExistence type="predicted"/>
<keyword evidence="9" id="KW-1185">Reference proteome</keyword>
<feature type="region of interest" description="Disordered" evidence="5">
    <location>
        <begin position="1684"/>
        <end position="1711"/>
    </location>
</feature>
<dbReference type="RefSeq" id="WP_386097570.1">
    <property type="nucleotide sequence ID" value="NZ_JBHUOZ010000002.1"/>
</dbReference>
<feature type="compositionally biased region" description="Basic and acidic residues" evidence="5">
    <location>
        <begin position="1684"/>
        <end position="1705"/>
    </location>
</feature>
<comment type="caution">
    <text evidence="8">The sequence shown here is derived from an EMBL/GenBank/DDBJ whole genome shotgun (WGS) entry which is preliminary data.</text>
</comment>
<keyword evidence="3 6" id="KW-1133">Transmembrane helix</keyword>
<evidence type="ECO:0000313" key="9">
    <source>
        <dbReference type="Proteomes" id="UP001597511"/>
    </source>
</evidence>
<dbReference type="PANTHER" id="PTHR36985">
    <property type="entry name" value="TRANSLOCATION AND ASSEMBLY MODULE SUBUNIT TAMB"/>
    <property type="match status" value="1"/>
</dbReference>
<feature type="transmembrane region" description="Helical" evidence="6">
    <location>
        <begin position="16"/>
        <end position="38"/>
    </location>
</feature>
<evidence type="ECO:0000256" key="5">
    <source>
        <dbReference type="SAM" id="MobiDB-lite"/>
    </source>
</evidence>
<evidence type="ECO:0000256" key="1">
    <source>
        <dbReference type="ARBA" id="ARBA00004167"/>
    </source>
</evidence>
<comment type="subcellular location">
    <subcellularLocation>
        <location evidence="1">Membrane</location>
        <topology evidence="1">Single-pass membrane protein</topology>
    </subcellularLocation>
</comment>
<dbReference type="Proteomes" id="UP001597511">
    <property type="component" value="Unassembled WGS sequence"/>
</dbReference>
<name>A0ABW6A6X8_9BACT</name>
<gene>
    <name evidence="8" type="ORF">ACFS6H_09255</name>
</gene>
<dbReference type="Pfam" id="PF04357">
    <property type="entry name" value="TamB"/>
    <property type="match status" value="1"/>
</dbReference>
<evidence type="ECO:0000259" key="7">
    <source>
        <dbReference type="Pfam" id="PF04357"/>
    </source>
</evidence>
<organism evidence="8 9">
    <name type="scientific">Terrimonas rubra</name>
    <dbReference type="NCBI Taxonomy" id="1035890"/>
    <lineage>
        <taxon>Bacteria</taxon>
        <taxon>Pseudomonadati</taxon>
        <taxon>Bacteroidota</taxon>
        <taxon>Chitinophagia</taxon>
        <taxon>Chitinophagales</taxon>
        <taxon>Chitinophagaceae</taxon>
        <taxon>Terrimonas</taxon>
    </lineage>
</organism>
<feature type="domain" description="Translocation and assembly module TamB C-terminal" evidence="7">
    <location>
        <begin position="1212"/>
        <end position="1652"/>
    </location>
</feature>
<keyword evidence="2 6" id="KW-0812">Transmembrane</keyword>
<evidence type="ECO:0000313" key="8">
    <source>
        <dbReference type="EMBL" id="MFD2919892.1"/>
    </source>
</evidence>
<sequence>MEKVKAPKKKNIWKRLLKVLGGIILGLLLLVVILIIAIQTRWGQNIIRKQAISYLQDKLDTKIDIGKLYISFSTKVVLEDLYVEDRKQDTLLSAGKIQVNISIWNLLFDKLDIKEVQLQDITAKIKRELPDTAFNFQFIVDAFSSPSSDTSASVADTSAAPFLLRSVLLDNVRFVYKDVVTGNDVTTQLGHFGAKINGLDFNKLIIDIKETAIENTTAIVIQTKPLTNDTALVVATEPTTQTSAAEGNSLQLLLRDVGIKNLQLDFRDSVGSFYTQASVGSLAVQPRKLDLDKMIFDAGDITIDKLNAIVRQDKTAPVVTPKKTTNAATTEDALQEVAAGEAGLQLAVNSLKISNSNVQYDDNNSPRIAKGMDYAHLKVNDLNLEVDGFLFKSDSIKGIIKKGELKEQSGFVLEKLQTSFLYGSSTAYLKDLVLKTPGTLLQRDIAIRYPSIEAIGKDIGVLYVDMNLDRSKVVAADILTFVPDLAQQEAFANPAASWQLHGRIRGFIKNLAIEDLELKGWNATAVKLRGQLKGLPDMDRFTSDLAIDNISTTRQDLEKILPPGTLPANITLPNTMQLTGKIKGGLASNDIDARLRTDLGNVKIKGSTTHITDAAKATYDVNLATESFNLGKIMNDSTLGPLSVSLQAKGKGFDPKTADAVFKGTVHSFTYNQYEYKDLAINGDIRNQVANLTASISDPNIDLDLTASANFTKEYPAIQANLQVDSLKTLPLHLTPEAINFAGTIKADFENTNPDDLIGELMIERGLLVMNNQPVDLDSVRLVANVFDDIRYLQLFSPVANVDLYGEYKLTQIGDVVQHVMQPYFKTTQRDTTLVFDPYNFTLNATISNSPQLKAFVPDLEHLETVTLNSFFSDFNGWHANLKAPSLSYAGNKIDSLALDAGTNQAQDSILANINVKNIAAGGIVIQNTNVQAGVAENNLAFVLNIKDENFKERYNLQGLLEQNDSSQYKFSIVPKNLKLNYNEWKAAENNSLVYSPAGLLADNFLLARNNEELKIQSTEPVPTAPLQVSFNQFGIGTLLGFVMPDTTLANGKLNGSVVLSDLFTSPVFTGDLTIDNLQLYQDTVGNVKILASNSSPGVYDANVTITGGENNVQLAGKYYQQTTGGKDFDFNLDINKLTIQTAQAFSAKAIRYGTGSVNGKLAITGTIKQPSVLGSINFDKAGFNVSTLNNYFKVDQQKIIFDQQGLRFNRFAIKDTSNNDLILNGTAATQNFTNYKFNLNLRADNFQALNSVKRDNDLFYGKLFFNTDLQITGTEAMPVIDGRLKVNEGTAMTVVLPQSDPGIEDREGVVEFVDMDAPLSDSLWLVRYDSLNTSSITGMDVSVNVEIDPAADFTIVIDESNGDYLNVKGEALLSVNIDKSGEIVMTGTYEINEGEYQLTIPMAKRKFSIEKGSKITWGGEPTAADINITAKYVANAVPLDLVKGQLGDDITATQRNMYMQRLPFDVLLKLTGQLLQPQVAFDIVLPENKSYSVAGNVLTDVRTKLDQLRLDEGEMNKQVFSLLVLTRFFAETPFDGTGVSANTMVRQSVSKLLTEQLNRMSEGLIKGVDLNFDLQSSEDYSTGARADRTDLNIGLSKKMFDDRLTVSIGSNFELEGPQNSNQQAANIAGNIAIDYRLSKDGRYMLRAYRKNEFQGVIDGYIVETGLGFVITLDYNRFRDIFRKQKTPEQRRKEREERQEKERQAKQAANP</sequence>
<dbReference type="PANTHER" id="PTHR36985:SF1">
    <property type="entry name" value="TRANSLOCATION AND ASSEMBLY MODULE SUBUNIT TAMB"/>
    <property type="match status" value="1"/>
</dbReference>
<accession>A0ABW6A6X8</accession>
<dbReference type="EMBL" id="JBHUOZ010000002">
    <property type="protein sequence ID" value="MFD2919892.1"/>
    <property type="molecule type" value="Genomic_DNA"/>
</dbReference>
<keyword evidence="4 6" id="KW-0472">Membrane</keyword>
<dbReference type="InterPro" id="IPR007452">
    <property type="entry name" value="TamB_C"/>
</dbReference>
<reference evidence="9" key="1">
    <citation type="journal article" date="2019" name="Int. J. Syst. Evol. Microbiol.">
        <title>The Global Catalogue of Microorganisms (GCM) 10K type strain sequencing project: providing services to taxonomists for standard genome sequencing and annotation.</title>
        <authorList>
            <consortium name="The Broad Institute Genomics Platform"/>
            <consortium name="The Broad Institute Genome Sequencing Center for Infectious Disease"/>
            <person name="Wu L."/>
            <person name="Ma J."/>
        </authorList>
    </citation>
    <scope>NUCLEOTIDE SEQUENCE [LARGE SCALE GENOMIC DNA]</scope>
    <source>
        <strain evidence="9">KCTC 23299</strain>
    </source>
</reference>
<evidence type="ECO:0000256" key="3">
    <source>
        <dbReference type="ARBA" id="ARBA00022989"/>
    </source>
</evidence>
<evidence type="ECO:0000256" key="2">
    <source>
        <dbReference type="ARBA" id="ARBA00022692"/>
    </source>
</evidence>